<organism evidence="1 2">
    <name type="scientific">Collybia nuda</name>
    <dbReference type="NCBI Taxonomy" id="64659"/>
    <lineage>
        <taxon>Eukaryota</taxon>
        <taxon>Fungi</taxon>
        <taxon>Dikarya</taxon>
        <taxon>Basidiomycota</taxon>
        <taxon>Agaricomycotina</taxon>
        <taxon>Agaricomycetes</taxon>
        <taxon>Agaricomycetidae</taxon>
        <taxon>Agaricales</taxon>
        <taxon>Tricholomatineae</taxon>
        <taxon>Clitocybaceae</taxon>
        <taxon>Collybia</taxon>
    </lineage>
</organism>
<dbReference type="Proteomes" id="UP000807353">
    <property type="component" value="Unassembled WGS sequence"/>
</dbReference>
<evidence type="ECO:0000313" key="2">
    <source>
        <dbReference type="Proteomes" id="UP000807353"/>
    </source>
</evidence>
<keyword evidence="2" id="KW-1185">Reference proteome</keyword>
<dbReference type="AlphaFoldDB" id="A0A9P6CDN4"/>
<gene>
    <name evidence="1" type="ORF">BDZ94DRAFT_259177</name>
</gene>
<name>A0A9P6CDN4_9AGAR</name>
<sequence length="162" mass="18480">MNHPFSADSTFFFFGMPVPIPHFLGSFIPPDPPPSPSQNDPSMLTLTHLFSLAYKSRHRSPCTLHLVFVVYTNPYWRDTCLFPLPTVSFPEFEFEFERKPVCNRLRCQRRTVGSRCTRYADKEVDLGGSPRCSLYLTSTQVPNPPDAHPVARIKSYPISCPI</sequence>
<comment type="caution">
    <text evidence="1">The sequence shown here is derived from an EMBL/GenBank/DDBJ whole genome shotgun (WGS) entry which is preliminary data.</text>
</comment>
<reference evidence="1" key="1">
    <citation type="submission" date="2020-11" db="EMBL/GenBank/DDBJ databases">
        <authorList>
            <consortium name="DOE Joint Genome Institute"/>
            <person name="Ahrendt S."/>
            <person name="Riley R."/>
            <person name="Andreopoulos W."/>
            <person name="Labutti K."/>
            <person name="Pangilinan J."/>
            <person name="Ruiz-Duenas F.J."/>
            <person name="Barrasa J.M."/>
            <person name="Sanchez-Garcia M."/>
            <person name="Camarero S."/>
            <person name="Miyauchi S."/>
            <person name="Serrano A."/>
            <person name="Linde D."/>
            <person name="Babiker R."/>
            <person name="Drula E."/>
            <person name="Ayuso-Fernandez I."/>
            <person name="Pacheco R."/>
            <person name="Padilla G."/>
            <person name="Ferreira P."/>
            <person name="Barriuso J."/>
            <person name="Kellner H."/>
            <person name="Castanera R."/>
            <person name="Alfaro M."/>
            <person name="Ramirez L."/>
            <person name="Pisabarro A.G."/>
            <person name="Kuo A."/>
            <person name="Tritt A."/>
            <person name="Lipzen A."/>
            <person name="He G."/>
            <person name="Yan M."/>
            <person name="Ng V."/>
            <person name="Cullen D."/>
            <person name="Martin F."/>
            <person name="Rosso M.-N."/>
            <person name="Henrissat B."/>
            <person name="Hibbett D."/>
            <person name="Martinez A.T."/>
            <person name="Grigoriev I.V."/>
        </authorList>
    </citation>
    <scope>NUCLEOTIDE SEQUENCE</scope>
    <source>
        <strain evidence="1">CBS 247.69</strain>
    </source>
</reference>
<proteinExistence type="predicted"/>
<accession>A0A9P6CDN4</accession>
<evidence type="ECO:0000313" key="1">
    <source>
        <dbReference type="EMBL" id="KAF9457193.1"/>
    </source>
</evidence>
<protein>
    <submittedName>
        <fullName evidence="1">Uncharacterized protein</fullName>
    </submittedName>
</protein>
<dbReference type="EMBL" id="MU150383">
    <property type="protein sequence ID" value="KAF9457193.1"/>
    <property type="molecule type" value="Genomic_DNA"/>
</dbReference>